<feature type="transmembrane region" description="Helical" evidence="1">
    <location>
        <begin position="119"/>
        <end position="146"/>
    </location>
</feature>
<comment type="caution">
    <text evidence="3">The sequence shown here is derived from an EMBL/GenBank/DDBJ whole genome shotgun (WGS) entry which is preliminary data.</text>
</comment>
<reference evidence="3 4" key="1">
    <citation type="submission" date="2017-12" db="EMBL/GenBank/DDBJ databases">
        <title>Phylogenetic diversity of female urinary microbiome.</title>
        <authorList>
            <person name="Thomas-White K."/>
            <person name="Wolfe A.J."/>
        </authorList>
    </citation>
    <scope>NUCLEOTIDE SEQUENCE [LARGE SCALE GENOMIC DNA]</scope>
    <source>
        <strain evidence="3 4">UMB0018</strain>
    </source>
</reference>
<proteinExistence type="predicted"/>
<evidence type="ECO:0000259" key="2">
    <source>
        <dbReference type="Pfam" id="PF02698"/>
    </source>
</evidence>
<dbReference type="AlphaFoldDB" id="A0A2I1I2S9"/>
<name>A0A2I1I2S9_9ACTO</name>
<feature type="transmembrane region" description="Helical" evidence="1">
    <location>
        <begin position="88"/>
        <end position="113"/>
    </location>
</feature>
<protein>
    <submittedName>
        <fullName evidence="3">YdcF family protein</fullName>
    </submittedName>
</protein>
<dbReference type="Proteomes" id="UP000234198">
    <property type="component" value="Unassembled WGS sequence"/>
</dbReference>
<dbReference type="PANTHER" id="PTHR30336:SF4">
    <property type="entry name" value="ENVELOPE BIOGENESIS FACTOR ELYC"/>
    <property type="match status" value="1"/>
</dbReference>
<keyword evidence="1" id="KW-1133">Transmembrane helix</keyword>
<dbReference type="Gene3D" id="3.40.50.620">
    <property type="entry name" value="HUPs"/>
    <property type="match status" value="1"/>
</dbReference>
<feature type="transmembrane region" description="Helical" evidence="1">
    <location>
        <begin position="309"/>
        <end position="329"/>
    </location>
</feature>
<dbReference type="PANTHER" id="PTHR30336">
    <property type="entry name" value="INNER MEMBRANE PROTEIN, PROBABLE PERMEASE"/>
    <property type="match status" value="1"/>
</dbReference>
<dbReference type="EMBL" id="PKKM01000001">
    <property type="protein sequence ID" value="PKY65425.1"/>
    <property type="molecule type" value="Genomic_DNA"/>
</dbReference>
<dbReference type="GO" id="GO:0043164">
    <property type="term" value="P:Gram-negative-bacterium-type cell wall biogenesis"/>
    <property type="evidence" value="ECO:0007669"/>
    <property type="project" value="TreeGrafter"/>
</dbReference>
<evidence type="ECO:0000313" key="3">
    <source>
        <dbReference type="EMBL" id="PKY65425.1"/>
    </source>
</evidence>
<organism evidence="3 4">
    <name type="scientific">Schaalia odontolytica</name>
    <dbReference type="NCBI Taxonomy" id="1660"/>
    <lineage>
        <taxon>Bacteria</taxon>
        <taxon>Bacillati</taxon>
        <taxon>Actinomycetota</taxon>
        <taxon>Actinomycetes</taxon>
        <taxon>Actinomycetales</taxon>
        <taxon>Actinomycetaceae</taxon>
        <taxon>Schaalia</taxon>
    </lineage>
</organism>
<evidence type="ECO:0000256" key="1">
    <source>
        <dbReference type="SAM" id="Phobius"/>
    </source>
</evidence>
<feature type="transmembrane region" description="Helical" evidence="1">
    <location>
        <begin position="6"/>
        <end position="22"/>
    </location>
</feature>
<accession>A0A2I1I2S9</accession>
<feature type="transmembrane region" description="Helical" evidence="1">
    <location>
        <begin position="31"/>
        <end position="50"/>
    </location>
</feature>
<dbReference type="InterPro" id="IPR051599">
    <property type="entry name" value="Cell_Envelope_Assoc"/>
</dbReference>
<keyword evidence="1" id="KW-0472">Membrane</keyword>
<dbReference type="RefSeq" id="WP_101600315.1">
    <property type="nucleotide sequence ID" value="NZ_PKKM01000001.1"/>
</dbReference>
<dbReference type="CDD" id="cd06259">
    <property type="entry name" value="YdcF-like"/>
    <property type="match status" value="1"/>
</dbReference>
<gene>
    <name evidence="3" type="ORF">CYJ22_00610</name>
</gene>
<evidence type="ECO:0000313" key="4">
    <source>
        <dbReference type="Proteomes" id="UP000234198"/>
    </source>
</evidence>
<feature type="transmembrane region" description="Helical" evidence="1">
    <location>
        <begin position="56"/>
        <end position="76"/>
    </location>
</feature>
<feature type="domain" description="DUF218" evidence="2">
    <location>
        <begin position="158"/>
        <end position="302"/>
    </location>
</feature>
<dbReference type="GO" id="GO:0005886">
    <property type="term" value="C:plasma membrane"/>
    <property type="evidence" value="ECO:0007669"/>
    <property type="project" value="TreeGrafter"/>
</dbReference>
<dbReference type="InterPro" id="IPR003848">
    <property type="entry name" value="DUF218"/>
</dbReference>
<keyword evidence="1" id="KW-0812">Transmembrane</keyword>
<dbReference type="Pfam" id="PF02698">
    <property type="entry name" value="DUF218"/>
    <property type="match status" value="1"/>
</dbReference>
<dbReference type="GO" id="GO:0000270">
    <property type="term" value="P:peptidoglycan metabolic process"/>
    <property type="evidence" value="ECO:0007669"/>
    <property type="project" value="TreeGrafter"/>
</dbReference>
<dbReference type="InterPro" id="IPR014729">
    <property type="entry name" value="Rossmann-like_a/b/a_fold"/>
</dbReference>
<sequence length="330" mass="37277">MTYVALWLPALVWGALFLWSYWREPRQFRNAFFLFFFCASTLSAAAEAFAQWWITVPIFLAVALAPVVTIVFMVVNQVSLVRREGFSFAHALPLLFACAIVAWFGVLPVAVALRAPEVVIGFVLAIMACGAWFFLSFAALLLYSWLYRSLPRKRHYEFIIIHGAGLIGEELTPLLRGRVECAYELWVTQGRHATLVPSGGQGEDEEISEAEAMARYLRSLGVPDTKMLLEDRSTTTWENLRFSRDLIAENSSGGAPRSALVTSDYHVFRAAMYARAVGLNADGLGSRTARYYFPTAFIREFIAITRRYWWPYATIMGLWAIFTVIALILH</sequence>